<keyword evidence="2" id="KW-0560">Oxidoreductase</keyword>
<dbReference type="Gene3D" id="3.40.50.720">
    <property type="entry name" value="NAD(P)-binding Rossmann-like Domain"/>
    <property type="match status" value="1"/>
</dbReference>
<dbReference type="Pfam" id="PF01073">
    <property type="entry name" value="3Beta_HSD"/>
    <property type="match status" value="1"/>
</dbReference>
<dbReference type="AlphaFoldDB" id="A0A7S0F5N1"/>
<dbReference type="PANTHER" id="PTHR43245">
    <property type="entry name" value="BIFUNCTIONAL POLYMYXIN RESISTANCE PROTEIN ARNA"/>
    <property type="match status" value="1"/>
</dbReference>
<dbReference type="SUPFAM" id="SSF51735">
    <property type="entry name" value="NAD(P)-binding Rossmann-fold domains"/>
    <property type="match status" value="1"/>
</dbReference>
<accession>A0A7S0F5N1</accession>
<protein>
    <recommendedName>
        <fullName evidence="3">3-beta hydroxysteroid dehydrogenase/isomerase domain-containing protein</fullName>
    </recommendedName>
</protein>
<evidence type="ECO:0000256" key="1">
    <source>
        <dbReference type="ARBA" id="ARBA00009219"/>
    </source>
</evidence>
<feature type="domain" description="3-beta hydroxysteroid dehydrogenase/isomerase" evidence="3">
    <location>
        <begin position="7"/>
        <end position="179"/>
    </location>
</feature>
<evidence type="ECO:0000256" key="2">
    <source>
        <dbReference type="ARBA" id="ARBA00023002"/>
    </source>
</evidence>
<dbReference type="EMBL" id="HBEF01021855">
    <property type="protein sequence ID" value="CAD8341400.1"/>
    <property type="molecule type" value="Transcribed_RNA"/>
</dbReference>
<sequence>MVGPFHDKELYYKVNVGGTQTIIANCRKFKVPKLVNSSSPSTRFRGGDVEGLREDQMPIPETFVALYAETKAKAEQLVHKACCDEMLTNSVAPHQVYGPHDSLFLPKLLETAGTGRLRIFAEGKNRISLCYVDNYCHGLMCGADALYKGSPALAKYYVVHDGPPQYFWKILDQAFIAMGFVSLESKFHLPGWLLYGVAYFCSFLTMLTGKKFKLTPFTVKMMTIHRYFSLENSTKDLLYKPLKTFDEAWPETIEWFKINWLPKWKKQGSQDL</sequence>
<comment type="similarity">
    <text evidence="1">Belongs to the 3-beta-HSD family.</text>
</comment>
<reference evidence="4" key="1">
    <citation type="submission" date="2021-01" db="EMBL/GenBank/DDBJ databases">
        <authorList>
            <person name="Corre E."/>
            <person name="Pelletier E."/>
            <person name="Niang G."/>
            <person name="Scheremetjew M."/>
            <person name="Finn R."/>
            <person name="Kale V."/>
            <person name="Holt S."/>
            <person name="Cochrane G."/>
            <person name="Meng A."/>
            <person name="Brown T."/>
            <person name="Cohen L."/>
        </authorList>
    </citation>
    <scope>NUCLEOTIDE SEQUENCE</scope>
    <source>
        <strain evidence="4">CCMP3328</strain>
    </source>
</reference>
<evidence type="ECO:0000313" key="4">
    <source>
        <dbReference type="EMBL" id="CAD8341400.1"/>
    </source>
</evidence>
<dbReference type="InterPro" id="IPR050177">
    <property type="entry name" value="Lipid_A_modif_metabolic_enz"/>
</dbReference>
<evidence type="ECO:0000259" key="3">
    <source>
        <dbReference type="Pfam" id="PF01073"/>
    </source>
</evidence>
<name>A0A7S0F5N1_9STRA</name>
<proteinExistence type="inferred from homology"/>
<dbReference type="PANTHER" id="PTHR43245:SF51">
    <property type="entry name" value="SHORT CHAIN DEHYDROGENASE_REDUCTASE FAMILY 42E, MEMBER 2"/>
    <property type="match status" value="1"/>
</dbReference>
<dbReference type="InterPro" id="IPR036291">
    <property type="entry name" value="NAD(P)-bd_dom_sf"/>
</dbReference>
<dbReference type="GO" id="GO:0016616">
    <property type="term" value="F:oxidoreductase activity, acting on the CH-OH group of donors, NAD or NADP as acceptor"/>
    <property type="evidence" value="ECO:0007669"/>
    <property type="project" value="InterPro"/>
</dbReference>
<organism evidence="4">
    <name type="scientific">Craspedostauros australis</name>
    <dbReference type="NCBI Taxonomy" id="1486917"/>
    <lineage>
        <taxon>Eukaryota</taxon>
        <taxon>Sar</taxon>
        <taxon>Stramenopiles</taxon>
        <taxon>Ochrophyta</taxon>
        <taxon>Bacillariophyta</taxon>
        <taxon>Bacillariophyceae</taxon>
        <taxon>Bacillariophycidae</taxon>
        <taxon>Naviculales</taxon>
        <taxon>Naviculaceae</taxon>
        <taxon>Craspedostauros</taxon>
    </lineage>
</organism>
<gene>
    <name evidence="4" type="ORF">CAUS1442_LOCUS13535</name>
</gene>
<dbReference type="InterPro" id="IPR002225">
    <property type="entry name" value="3Beta_OHSteriod_DH/Estase"/>
</dbReference>
<dbReference type="GO" id="GO:0006694">
    <property type="term" value="P:steroid biosynthetic process"/>
    <property type="evidence" value="ECO:0007669"/>
    <property type="project" value="InterPro"/>
</dbReference>